<sequence length="60" mass="7071">MTLNTNHKVKIVIVKMRRLKTNNRLALTVFISEGVWKNEKSIDHYNTINQFSYDRTACIC</sequence>
<protein>
    <submittedName>
        <fullName evidence="1">Uncharacterized protein</fullName>
    </submittedName>
</protein>
<evidence type="ECO:0000313" key="2">
    <source>
        <dbReference type="Proteomes" id="UP000238916"/>
    </source>
</evidence>
<dbReference type="EMBL" id="OMOF01000970">
    <property type="protein sequence ID" value="SPF56993.1"/>
    <property type="molecule type" value="Genomic_DNA"/>
</dbReference>
<dbReference type="AlphaFoldDB" id="A0A2U3LYI6"/>
<gene>
    <name evidence="1" type="ORF">SBF1_980002</name>
</gene>
<reference evidence="2" key="1">
    <citation type="submission" date="2018-02" db="EMBL/GenBank/DDBJ databases">
        <authorList>
            <person name="Hausmann B."/>
        </authorList>
    </citation>
    <scope>NUCLEOTIDE SEQUENCE [LARGE SCALE GENOMIC DNA]</scope>
    <source>
        <strain evidence="2">Peat soil MAG SbF1</strain>
    </source>
</reference>
<accession>A0A2U3LYI6</accession>
<evidence type="ECO:0000313" key="1">
    <source>
        <dbReference type="EMBL" id="SPF56993.1"/>
    </source>
</evidence>
<organism evidence="1 2">
    <name type="scientific">Candidatus Desulfosporosinus infrequens</name>
    <dbReference type="NCBI Taxonomy" id="2043169"/>
    <lineage>
        <taxon>Bacteria</taxon>
        <taxon>Bacillati</taxon>
        <taxon>Bacillota</taxon>
        <taxon>Clostridia</taxon>
        <taxon>Eubacteriales</taxon>
        <taxon>Desulfitobacteriaceae</taxon>
        <taxon>Desulfosporosinus</taxon>
    </lineage>
</organism>
<dbReference type="Proteomes" id="UP000238916">
    <property type="component" value="Unassembled WGS sequence"/>
</dbReference>
<name>A0A2U3LYI6_9FIRM</name>
<proteinExistence type="predicted"/>